<comment type="similarity">
    <text evidence="2">Belongs to the membrane-bound acyltransferase family.</text>
</comment>
<evidence type="ECO:0000313" key="10">
    <source>
        <dbReference type="EMBL" id="SVA78807.1"/>
    </source>
</evidence>
<feature type="transmembrane region" description="Helical" evidence="9">
    <location>
        <begin position="352"/>
        <end position="373"/>
    </location>
</feature>
<feature type="transmembrane region" description="Helical" evidence="9">
    <location>
        <begin position="73"/>
        <end position="94"/>
    </location>
</feature>
<keyword evidence="4" id="KW-0808">Transferase</keyword>
<evidence type="ECO:0000256" key="4">
    <source>
        <dbReference type="ARBA" id="ARBA00022679"/>
    </source>
</evidence>
<feature type="transmembrane region" description="Helical" evidence="9">
    <location>
        <begin position="114"/>
        <end position="135"/>
    </location>
</feature>
<evidence type="ECO:0000256" key="3">
    <source>
        <dbReference type="ARBA" id="ARBA00022475"/>
    </source>
</evidence>
<keyword evidence="5 9" id="KW-0812">Transmembrane</keyword>
<keyword evidence="3" id="KW-1003">Cell membrane</keyword>
<evidence type="ECO:0000256" key="9">
    <source>
        <dbReference type="SAM" id="Phobius"/>
    </source>
</evidence>
<keyword evidence="8" id="KW-0012">Acyltransferase</keyword>
<evidence type="ECO:0000256" key="2">
    <source>
        <dbReference type="ARBA" id="ARBA00010323"/>
    </source>
</evidence>
<dbReference type="InterPro" id="IPR024194">
    <property type="entry name" value="Ac/AlaTfrase_AlgI/DltB"/>
</dbReference>
<accession>A0A381YQM9</accession>
<dbReference type="GO" id="GO:0005886">
    <property type="term" value="C:plasma membrane"/>
    <property type="evidence" value="ECO:0007669"/>
    <property type="project" value="UniProtKB-SubCell"/>
</dbReference>
<dbReference type="InterPro" id="IPR051085">
    <property type="entry name" value="MB_O-acyltransferase"/>
</dbReference>
<keyword evidence="6 9" id="KW-1133">Transmembrane helix</keyword>
<comment type="subcellular location">
    <subcellularLocation>
        <location evidence="1">Cell membrane</location>
        <topology evidence="1">Multi-pass membrane protein</topology>
    </subcellularLocation>
</comment>
<evidence type="ECO:0000256" key="6">
    <source>
        <dbReference type="ARBA" id="ARBA00022989"/>
    </source>
</evidence>
<name>A0A381YQM9_9ZZZZ</name>
<evidence type="ECO:0000256" key="7">
    <source>
        <dbReference type="ARBA" id="ARBA00023136"/>
    </source>
</evidence>
<evidence type="ECO:0000256" key="1">
    <source>
        <dbReference type="ARBA" id="ARBA00004651"/>
    </source>
</evidence>
<gene>
    <name evidence="10" type="ORF">METZ01_LOCUS131661</name>
</gene>
<keyword evidence="7 9" id="KW-0472">Membrane</keyword>
<dbReference type="GO" id="GO:0016746">
    <property type="term" value="F:acyltransferase activity"/>
    <property type="evidence" value="ECO:0007669"/>
    <property type="project" value="UniProtKB-KW"/>
</dbReference>
<evidence type="ECO:0000256" key="8">
    <source>
        <dbReference type="ARBA" id="ARBA00023315"/>
    </source>
</evidence>
<feature type="transmembrane region" description="Helical" evidence="9">
    <location>
        <begin position="433"/>
        <end position="453"/>
    </location>
</feature>
<dbReference type="InterPro" id="IPR028362">
    <property type="entry name" value="AlgI"/>
</dbReference>
<dbReference type="EMBL" id="UINC01018705">
    <property type="protein sequence ID" value="SVA78807.1"/>
    <property type="molecule type" value="Genomic_DNA"/>
</dbReference>
<dbReference type="PANTHER" id="PTHR13285">
    <property type="entry name" value="ACYLTRANSFERASE"/>
    <property type="match status" value="1"/>
</dbReference>
<sequence length="463" mass="53886">MVSFLLNAVSRRFQTSFLAFRINKIFLLGASYYFYAYWDVRFLTLIMVSTLVDFWVGARIFEAENKKRKKLYLILSLVVNLGILGFFKYCNFFIDSANLALENLNFTMAHLDLILPVGISFYTFQSMSYSLDIYFKKLEPTRNPVDFAFYVAFFPQLVAGPIVRAGHFLPQLLFPTKFSFENLFSGLQIFLYGLFLKVVIADNIAIVIYPIFKNPGTYDSLTVWVAVIGYSVQIFCDFCGYSEMAIGMARSLGYILPTNFRMPYLATDLFDFWRRWHISLSSWLRDYLYIPLGGNQKGLMRTCTNAFVTMLLGGLWHGANWKFVLWGMFHGLGLMINRIMISFLRGRVAPNVFLTLCKWASTYLFVCFGWVLFRSENLGVAGQIYRKLFFLDSSILNWAFLSLENLFFFPCMIVIHLWFYITKQDSLFFKPGTFASYLYIALMILLVFTFAPIDHKGFIYFQF</sequence>
<feature type="transmembrane region" description="Helical" evidence="9">
    <location>
        <begin position="18"/>
        <end position="36"/>
    </location>
</feature>
<dbReference type="PIRSF" id="PIRSF016636">
    <property type="entry name" value="AlgI_DltB"/>
    <property type="match status" value="1"/>
</dbReference>
<dbReference type="PIRSF" id="PIRSF500217">
    <property type="entry name" value="AlgI"/>
    <property type="match status" value="1"/>
</dbReference>
<dbReference type="InterPro" id="IPR004299">
    <property type="entry name" value="MBOAT_fam"/>
</dbReference>
<protein>
    <submittedName>
        <fullName evidence="10">Uncharacterized protein</fullName>
    </submittedName>
</protein>
<evidence type="ECO:0000256" key="5">
    <source>
        <dbReference type="ARBA" id="ARBA00022692"/>
    </source>
</evidence>
<dbReference type="AlphaFoldDB" id="A0A381YQM9"/>
<proteinExistence type="inferred from homology"/>
<feature type="transmembrane region" description="Helical" evidence="9">
    <location>
        <begin position="42"/>
        <end position="61"/>
    </location>
</feature>
<feature type="transmembrane region" description="Helical" evidence="9">
    <location>
        <begin position="189"/>
        <end position="212"/>
    </location>
</feature>
<organism evidence="10">
    <name type="scientific">marine metagenome</name>
    <dbReference type="NCBI Taxonomy" id="408172"/>
    <lineage>
        <taxon>unclassified sequences</taxon>
        <taxon>metagenomes</taxon>
        <taxon>ecological metagenomes</taxon>
    </lineage>
</organism>
<feature type="transmembrane region" description="Helical" evidence="9">
    <location>
        <begin position="395"/>
        <end position="421"/>
    </location>
</feature>
<reference evidence="10" key="1">
    <citation type="submission" date="2018-05" db="EMBL/GenBank/DDBJ databases">
        <authorList>
            <person name="Lanie J.A."/>
            <person name="Ng W.-L."/>
            <person name="Kazmierczak K.M."/>
            <person name="Andrzejewski T.M."/>
            <person name="Davidsen T.M."/>
            <person name="Wayne K.J."/>
            <person name="Tettelin H."/>
            <person name="Glass J.I."/>
            <person name="Rusch D."/>
            <person name="Podicherti R."/>
            <person name="Tsui H.-C.T."/>
            <person name="Winkler M.E."/>
        </authorList>
    </citation>
    <scope>NUCLEOTIDE SEQUENCE</scope>
</reference>
<dbReference type="GO" id="GO:0042121">
    <property type="term" value="P:alginic acid biosynthetic process"/>
    <property type="evidence" value="ECO:0007669"/>
    <property type="project" value="InterPro"/>
</dbReference>
<feature type="transmembrane region" description="Helical" evidence="9">
    <location>
        <begin position="147"/>
        <end position="169"/>
    </location>
</feature>
<dbReference type="PANTHER" id="PTHR13285:SF23">
    <property type="entry name" value="TEICHOIC ACID D-ALANYLTRANSFERASE"/>
    <property type="match status" value="1"/>
</dbReference>
<dbReference type="Pfam" id="PF03062">
    <property type="entry name" value="MBOAT"/>
    <property type="match status" value="1"/>
</dbReference>